<keyword evidence="5 9" id="KW-0863">Zinc-finger</keyword>
<evidence type="ECO:0000256" key="1">
    <source>
        <dbReference type="ARBA" id="ARBA00004141"/>
    </source>
</evidence>
<dbReference type="EMBL" id="JADGIZ020000016">
    <property type="protein sequence ID" value="KAL2916545.1"/>
    <property type="molecule type" value="Genomic_DNA"/>
</dbReference>
<feature type="transmembrane region" description="Helical" evidence="11">
    <location>
        <begin position="199"/>
        <end position="220"/>
    </location>
</feature>
<evidence type="ECO:0000256" key="11">
    <source>
        <dbReference type="SAM" id="Phobius"/>
    </source>
</evidence>
<evidence type="ECO:0000259" key="12">
    <source>
        <dbReference type="PROSITE" id="PS50076"/>
    </source>
</evidence>
<accession>A0ABR4NAL4</accession>
<dbReference type="InterPro" id="IPR006603">
    <property type="entry name" value="PQ-loop_rpt"/>
</dbReference>
<dbReference type="InterPro" id="IPR036410">
    <property type="entry name" value="HSP_DnaJ_Cys-rich_dom_sf"/>
</dbReference>
<evidence type="ECO:0000256" key="6">
    <source>
        <dbReference type="ARBA" id="ARBA00022833"/>
    </source>
</evidence>
<dbReference type="SUPFAM" id="SSF57938">
    <property type="entry name" value="DnaJ/Hsp40 cysteine-rich domain"/>
    <property type="match status" value="1"/>
</dbReference>
<dbReference type="InterPro" id="IPR001623">
    <property type="entry name" value="DnaJ_domain"/>
</dbReference>
<dbReference type="InterPro" id="IPR036869">
    <property type="entry name" value="J_dom_sf"/>
</dbReference>
<evidence type="ECO:0000256" key="3">
    <source>
        <dbReference type="ARBA" id="ARBA00022723"/>
    </source>
</evidence>
<dbReference type="Gene3D" id="1.20.1280.290">
    <property type="match status" value="2"/>
</dbReference>
<evidence type="ECO:0000256" key="8">
    <source>
        <dbReference type="ARBA" id="ARBA00023136"/>
    </source>
</evidence>
<keyword evidence="6 9" id="KW-0862">Zinc</keyword>
<keyword evidence="2 11" id="KW-0812">Transmembrane</keyword>
<keyword evidence="7 11" id="KW-1133">Transmembrane helix</keyword>
<dbReference type="PRINTS" id="PR00625">
    <property type="entry name" value="JDOMAIN"/>
</dbReference>
<keyword evidence="8 11" id="KW-0472">Membrane</keyword>
<dbReference type="SUPFAM" id="SSF49493">
    <property type="entry name" value="HSP40/DnaJ peptide-binding domain"/>
    <property type="match status" value="2"/>
</dbReference>
<keyword evidence="3 9" id="KW-0479">Metal-binding</keyword>
<reference evidence="14 15" key="1">
    <citation type="submission" date="2023-09" db="EMBL/GenBank/DDBJ databases">
        <title>Pangenome analysis of Batrachochytrium dendrobatidis and related Chytrids.</title>
        <authorList>
            <person name="Yacoub M.N."/>
            <person name="Stajich J.E."/>
            <person name="James T.Y."/>
        </authorList>
    </citation>
    <scope>NUCLEOTIDE SEQUENCE [LARGE SCALE GENOMIC DNA]</scope>
    <source>
        <strain evidence="14 15">JEL0888</strain>
    </source>
</reference>
<dbReference type="Pfam" id="PF01556">
    <property type="entry name" value="DnaJ_C"/>
    <property type="match status" value="1"/>
</dbReference>
<dbReference type="InterPro" id="IPR002939">
    <property type="entry name" value="DnaJ_C"/>
</dbReference>
<feature type="transmembrane region" description="Helical" evidence="11">
    <location>
        <begin position="34"/>
        <end position="51"/>
    </location>
</feature>
<dbReference type="PROSITE" id="PS50076">
    <property type="entry name" value="DNAJ_2"/>
    <property type="match status" value="1"/>
</dbReference>
<dbReference type="InterPro" id="IPR018253">
    <property type="entry name" value="DnaJ_domain_CS"/>
</dbReference>
<name>A0ABR4NAL4_9FUNG</name>
<feature type="zinc finger region" description="CR-type" evidence="9">
    <location>
        <begin position="372"/>
        <end position="455"/>
    </location>
</feature>
<dbReference type="PROSITE" id="PS00636">
    <property type="entry name" value="DNAJ_1"/>
    <property type="match status" value="1"/>
</dbReference>
<dbReference type="InterPro" id="IPR044713">
    <property type="entry name" value="DNJA1/2-like"/>
</dbReference>
<evidence type="ECO:0000256" key="7">
    <source>
        <dbReference type="ARBA" id="ARBA00022989"/>
    </source>
</evidence>
<dbReference type="Pfam" id="PF00684">
    <property type="entry name" value="DnaJ_CXXCXGXG"/>
    <property type="match status" value="1"/>
</dbReference>
<evidence type="ECO:0000313" key="14">
    <source>
        <dbReference type="EMBL" id="KAL2916545.1"/>
    </source>
</evidence>
<dbReference type="HAMAP" id="MF_01152">
    <property type="entry name" value="DnaJ"/>
    <property type="match status" value="1"/>
</dbReference>
<evidence type="ECO:0000256" key="4">
    <source>
        <dbReference type="ARBA" id="ARBA00022737"/>
    </source>
</evidence>
<dbReference type="Proteomes" id="UP001527925">
    <property type="component" value="Unassembled WGS sequence"/>
</dbReference>
<organism evidence="14 15">
    <name type="scientific">Polyrhizophydium stewartii</name>
    <dbReference type="NCBI Taxonomy" id="2732419"/>
    <lineage>
        <taxon>Eukaryota</taxon>
        <taxon>Fungi</taxon>
        <taxon>Fungi incertae sedis</taxon>
        <taxon>Chytridiomycota</taxon>
        <taxon>Chytridiomycota incertae sedis</taxon>
        <taxon>Chytridiomycetes</taxon>
        <taxon>Rhizophydiales</taxon>
        <taxon>Rhizophydiales incertae sedis</taxon>
        <taxon>Polyrhizophydium</taxon>
    </lineage>
</organism>
<evidence type="ECO:0000256" key="5">
    <source>
        <dbReference type="ARBA" id="ARBA00022771"/>
    </source>
</evidence>
<evidence type="ECO:0000259" key="13">
    <source>
        <dbReference type="PROSITE" id="PS51188"/>
    </source>
</evidence>
<dbReference type="Gene3D" id="2.10.230.10">
    <property type="entry name" value="Heat shock protein DnaJ, cysteine-rich domain"/>
    <property type="match status" value="1"/>
</dbReference>
<feature type="domain" description="CR-type" evidence="13">
    <location>
        <begin position="372"/>
        <end position="455"/>
    </location>
</feature>
<dbReference type="CDD" id="cd06257">
    <property type="entry name" value="DnaJ"/>
    <property type="match status" value="1"/>
</dbReference>
<evidence type="ECO:0000256" key="9">
    <source>
        <dbReference type="PROSITE-ProRule" id="PRU00546"/>
    </source>
</evidence>
<evidence type="ECO:0000313" key="15">
    <source>
        <dbReference type="Proteomes" id="UP001527925"/>
    </source>
</evidence>
<feature type="transmembrane region" description="Helical" evidence="11">
    <location>
        <begin position="63"/>
        <end position="84"/>
    </location>
</feature>
<dbReference type="PANTHER" id="PTHR43888">
    <property type="entry name" value="DNAJ-LIKE-2, ISOFORM A-RELATED"/>
    <property type="match status" value="1"/>
</dbReference>
<protein>
    <submittedName>
        <fullName evidence="14">Type I HSP40 co-chaperone</fullName>
    </submittedName>
</protein>
<dbReference type="CDD" id="cd10719">
    <property type="entry name" value="DnaJ_zf"/>
    <property type="match status" value="1"/>
</dbReference>
<evidence type="ECO:0000256" key="10">
    <source>
        <dbReference type="SAM" id="MobiDB-lite"/>
    </source>
</evidence>
<dbReference type="Gene3D" id="2.60.260.20">
    <property type="entry name" value="Urease metallochaperone UreE, N-terminal domain"/>
    <property type="match status" value="2"/>
</dbReference>
<dbReference type="SMART" id="SM00271">
    <property type="entry name" value="DnaJ"/>
    <property type="match status" value="1"/>
</dbReference>
<dbReference type="Pfam" id="PF00226">
    <property type="entry name" value="DnaJ"/>
    <property type="match status" value="1"/>
</dbReference>
<comment type="caution">
    <text evidence="14">The sequence shown here is derived from an EMBL/GenBank/DDBJ whole genome shotgun (WGS) entry which is preliminary data.</text>
</comment>
<sequence>MACVCDPAEVDGYRYIQWIGTWFGDCVYTPADRASFLAGLISLAAYLVALMPQYVKNFQRKRVDGLSAGLVLLWASGDVCNLLGTVLTNQLPTQRLTAAYFVATDLLLVGQFVWYKYLYRGRGYAAVPAHSEEEGAAARNIRLVDPAELAGGAGGGGHLCNYRPSPTDTQQQLGALTAWGSGLLYFCSRIPQVVENERLQSVAGLSLTLFVLTIVGNVGYGASVLLRLPAADGHFWAATFPYMVGSLGDTKFYDLLEVAPDASESDLKKAYRKLALKYHPDKNPDAGDKFKDISHAYEVLSDSQKRSIYDQYGEEGLSGDGPGGHGMSPEDLFSQLFGGGMFGGGRGRPSGPRKGKDMAHSLKVSLEDLYKGKTSKLALQKQVLCGTCEGRGGKEGATKTCTGCNGRGVRIVMRQLGPMIQQMQQTCPECNGEGEIIRDKDRCKDCKGKKVSTERKILEVFIDKGMQDGQKITFTGEGDQAPGIIPGDIIIVVEEKPHPRFKRKGSDLYYEAKIDLLTALAGGQFAIPHLDDRVLLVTILPGEVIKPGETKVVLNEGMPTFKRPYDKGALFVSFEIIFPPTNWTSPAQLAALEKILPPRQALPPTNGAEVDEVVLSAVDPMHQRRSQSAPMDEDDEHAGNGPSVQCQQQ</sequence>
<dbReference type="PROSITE" id="PS51188">
    <property type="entry name" value="ZF_CR"/>
    <property type="match status" value="1"/>
</dbReference>
<proteinExistence type="inferred from homology"/>
<comment type="subcellular location">
    <subcellularLocation>
        <location evidence="1">Membrane</location>
        <topology evidence="1">Multi-pass membrane protein</topology>
    </subcellularLocation>
</comment>
<gene>
    <name evidence="14" type="primary">YDJ1</name>
    <name evidence="14" type="ORF">HK105_203978</name>
</gene>
<dbReference type="CDD" id="cd10747">
    <property type="entry name" value="DnaJ_C"/>
    <property type="match status" value="1"/>
</dbReference>
<keyword evidence="15" id="KW-1185">Reference proteome</keyword>
<evidence type="ECO:0000256" key="2">
    <source>
        <dbReference type="ARBA" id="ARBA00022692"/>
    </source>
</evidence>
<feature type="region of interest" description="Disordered" evidence="10">
    <location>
        <begin position="617"/>
        <end position="649"/>
    </location>
</feature>
<feature type="domain" description="J" evidence="12">
    <location>
        <begin position="251"/>
        <end position="313"/>
    </location>
</feature>
<dbReference type="SMART" id="SM00679">
    <property type="entry name" value="CTNS"/>
    <property type="match status" value="2"/>
</dbReference>
<feature type="transmembrane region" description="Helical" evidence="11">
    <location>
        <begin position="96"/>
        <end position="115"/>
    </location>
</feature>
<dbReference type="Gene3D" id="1.10.287.110">
    <property type="entry name" value="DnaJ domain"/>
    <property type="match status" value="1"/>
</dbReference>
<keyword evidence="4" id="KW-0677">Repeat</keyword>
<dbReference type="Pfam" id="PF04193">
    <property type="entry name" value="PQ-loop"/>
    <property type="match status" value="2"/>
</dbReference>
<dbReference type="InterPro" id="IPR008971">
    <property type="entry name" value="HSP40/DnaJ_pept-bd"/>
</dbReference>
<dbReference type="InterPro" id="IPR001305">
    <property type="entry name" value="HSP_DnaJ_Cys-rich_dom"/>
</dbReference>
<dbReference type="SUPFAM" id="SSF46565">
    <property type="entry name" value="Chaperone J-domain"/>
    <property type="match status" value="1"/>
</dbReference>
<dbReference type="InterPro" id="IPR012724">
    <property type="entry name" value="DnaJ"/>
</dbReference>